<keyword evidence="2" id="KW-1185">Reference proteome</keyword>
<name>A0AAV8VGX8_9CUCU</name>
<organism evidence="1 2">
    <name type="scientific">Exocentrus adspersus</name>
    <dbReference type="NCBI Taxonomy" id="1586481"/>
    <lineage>
        <taxon>Eukaryota</taxon>
        <taxon>Metazoa</taxon>
        <taxon>Ecdysozoa</taxon>
        <taxon>Arthropoda</taxon>
        <taxon>Hexapoda</taxon>
        <taxon>Insecta</taxon>
        <taxon>Pterygota</taxon>
        <taxon>Neoptera</taxon>
        <taxon>Endopterygota</taxon>
        <taxon>Coleoptera</taxon>
        <taxon>Polyphaga</taxon>
        <taxon>Cucujiformia</taxon>
        <taxon>Chrysomeloidea</taxon>
        <taxon>Cerambycidae</taxon>
        <taxon>Lamiinae</taxon>
        <taxon>Acanthocinini</taxon>
        <taxon>Exocentrus</taxon>
    </lineage>
</organism>
<dbReference type="EMBL" id="JANEYG010000096">
    <property type="protein sequence ID" value="KAJ8913332.1"/>
    <property type="molecule type" value="Genomic_DNA"/>
</dbReference>
<accession>A0AAV8VGX8</accession>
<evidence type="ECO:0000313" key="2">
    <source>
        <dbReference type="Proteomes" id="UP001159042"/>
    </source>
</evidence>
<dbReference type="AlphaFoldDB" id="A0AAV8VGX8"/>
<gene>
    <name evidence="1" type="ORF">NQ315_013303</name>
</gene>
<reference evidence="1 2" key="1">
    <citation type="journal article" date="2023" name="Insect Mol. Biol.">
        <title>Genome sequencing provides insights into the evolution of gene families encoding plant cell wall-degrading enzymes in longhorned beetles.</title>
        <authorList>
            <person name="Shin N.R."/>
            <person name="Okamura Y."/>
            <person name="Kirsch R."/>
            <person name="Pauchet Y."/>
        </authorList>
    </citation>
    <scope>NUCLEOTIDE SEQUENCE [LARGE SCALE GENOMIC DNA]</scope>
    <source>
        <strain evidence="1">EAD_L_NR</strain>
    </source>
</reference>
<protein>
    <submittedName>
        <fullName evidence="1">Uncharacterized protein</fullName>
    </submittedName>
</protein>
<evidence type="ECO:0000313" key="1">
    <source>
        <dbReference type="EMBL" id="KAJ8913332.1"/>
    </source>
</evidence>
<comment type="caution">
    <text evidence="1">The sequence shown here is derived from an EMBL/GenBank/DDBJ whole genome shotgun (WGS) entry which is preliminary data.</text>
</comment>
<sequence>MLFLKYESTQAQCDEVVSRLIDEELSKPTHELPDIDFDDTVTLHSGEEEPIFTLPYTDQPINVFKHH</sequence>
<dbReference type="Proteomes" id="UP001159042">
    <property type="component" value="Unassembled WGS sequence"/>
</dbReference>
<proteinExistence type="predicted"/>